<evidence type="ECO:0000313" key="1">
    <source>
        <dbReference type="EMBL" id="GCL64045.1"/>
    </source>
</evidence>
<dbReference type="AlphaFoldDB" id="A0A480AW77"/>
<reference evidence="2" key="1">
    <citation type="submission" date="2019-03" db="EMBL/GenBank/DDBJ databases">
        <title>Aquabacterium pictum sp.nov., the first bacteriochlorophyll a-containing freshwater bacterium in the genus Aquabacterium of the class Betaproteobacteria.</title>
        <authorList>
            <person name="Hirose S."/>
            <person name="Tank M."/>
            <person name="Hara E."/>
            <person name="Tamaki H."/>
            <person name="Takaichi S."/>
            <person name="Haruta S."/>
            <person name="Hanada S."/>
        </authorList>
    </citation>
    <scope>NUCLEOTIDE SEQUENCE [LARGE SCALE GENOMIC DNA]</scope>
    <source>
        <strain evidence="2">W35</strain>
    </source>
</reference>
<dbReference type="InterPro" id="IPR039556">
    <property type="entry name" value="ICL/PEPM"/>
</dbReference>
<evidence type="ECO:0000313" key="2">
    <source>
        <dbReference type="Proteomes" id="UP000301751"/>
    </source>
</evidence>
<accession>A0A480AW77</accession>
<dbReference type="InterPro" id="IPR015813">
    <property type="entry name" value="Pyrv/PenolPyrv_kinase-like_dom"/>
</dbReference>
<name>A0A480AW77_9BURK</name>
<dbReference type="PANTHER" id="PTHR42905:SF5">
    <property type="entry name" value="CARBOXYVINYL-CARBOXYPHOSPHONATE PHOSPHORYLMUTASE, CHLOROPLASTIC"/>
    <property type="match status" value="1"/>
</dbReference>
<dbReference type="Pfam" id="PF13714">
    <property type="entry name" value="PEP_mutase"/>
    <property type="match status" value="1"/>
</dbReference>
<dbReference type="InterPro" id="IPR040442">
    <property type="entry name" value="Pyrv_kinase-like_dom_sf"/>
</dbReference>
<dbReference type="EMBL" id="BJCL01000008">
    <property type="protein sequence ID" value="GCL64045.1"/>
    <property type="molecule type" value="Genomic_DNA"/>
</dbReference>
<dbReference type="RefSeq" id="WP_137733786.1">
    <property type="nucleotide sequence ID" value="NZ_BJCL01000008.1"/>
</dbReference>
<comment type="caution">
    <text evidence="1">The sequence shown here is derived from an EMBL/GenBank/DDBJ whole genome shotgun (WGS) entry which is preliminary data.</text>
</comment>
<dbReference type="GO" id="GO:0016833">
    <property type="term" value="F:oxo-acid-lyase activity"/>
    <property type="evidence" value="ECO:0007669"/>
    <property type="project" value="UniProtKB-ARBA"/>
</dbReference>
<protein>
    <submittedName>
        <fullName evidence="1">Carboxyvinyl-carboxyphosphonate phosphorylmutase</fullName>
    </submittedName>
</protein>
<dbReference type="Proteomes" id="UP000301751">
    <property type="component" value="Unassembled WGS sequence"/>
</dbReference>
<sequence length="296" mass="32020">MPPTNRQALRQRIQSGPTFWFAGAQDALSALLVDQSDFDGVFSTGFGISASLLGQPDMELYTLSENLQVVDHMAAAVKKPIFADADTGYGNVLNVARTVRGFEKAGVCALSIEDQISPKRCPAAAVTSLVVPLADAVARIRAAVDARQDPDLLIVARTDVADPDEAIDRACRFAEAGADLIQPISRTFSSYADLVRLREACGRRLSLQLMEGTWMAQLDRAQIESVAAFATYPIVTLFSITHAMQANLAALAARRGQPMGDLPVGRTSMADFKQLIGWHTLEHLQNHYELGAAKPH</sequence>
<keyword evidence="2" id="KW-1185">Reference proteome</keyword>
<dbReference type="CDD" id="cd00377">
    <property type="entry name" value="ICL_PEPM"/>
    <property type="match status" value="1"/>
</dbReference>
<proteinExistence type="predicted"/>
<gene>
    <name evidence="1" type="primary">bcpA</name>
    <name evidence="1" type="ORF">AQPW35_31260</name>
</gene>
<dbReference type="OrthoDB" id="9771433at2"/>
<dbReference type="SUPFAM" id="SSF51621">
    <property type="entry name" value="Phosphoenolpyruvate/pyruvate domain"/>
    <property type="match status" value="1"/>
</dbReference>
<organism evidence="1 2">
    <name type="scientific">Pseudaquabacterium pictum</name>
    <dbReference type="NCBI Taxonomy" id="2315236"/>
    <lineage>
        <taxon>Bacteria</taxon>
        <taxon>Pseudomonadati</taxon>
        <taxon>Pseudomonadota</taxon>
        <taxon>Betaproteobacteria</taxon>
        <taxon>Burkholderiales</taxon>
        <taxon>Sphaerotilaceae</taxon>
        <taxon>Pseudaquabacterium</taxon>
    </lineage>
</organism>
<dbReference type="PANTHER" id="PTHR42905">
    <property type="entry name" value="PHOSPHOENOLPYRUVATE CARBOXYLASE"/>
    <property type="match status" value="1"/>
</dbReference>
<dbReference type="Gene3D" id="3.20.20.60">
    <property type="entry name" value="Phosphoenolpyruvate-binding domains"/>
    <property type="match status" value="1"/>
</dbReference>